<dbReference type="SUPFAM" id="SSF52172">
    <property type="entry name" value="CheY-like"/>
    <property type="match status" value="1"/>
</dbReference>
<protein>
    <recommendedName>
        <fullName evidence="2">Response regulatory domain-containing protein</fullName>
    </recommendedName>
</protein>
<evidence type="ECO:0000313" key="3">
    <source>
        <dbReference type="EMBL" id="MET1255823.1"/>
    </source>
</evidence>
<evidence type="ECO:0000313" key="4">
    <source>
        <dbReference type="Proteomes" id="UP001548189"/>
    </source>
</evidence>
<dbReference type="EMBL" id="JBEVCJ010000013">
    <property type="protein sequence ID" value="MET1255823.1"/>
    <property type="molecule type" value="Genomic_DNA"/>
</dbReference>
<evidence type="ECO:0000259" key="2">
    <source>
        <dbReference type="PROSITE" id="PS50110"/>
    </source>
</evidence>
<evidence type="ECO:0000256" key="1">
    <source>
        <dbReference type="PROSITE-ProRule" id="PRU00169"/>
    </source>
</evidence>
<feature type="domain" description="Response regulatory" evidence="2">
    <location>
        <begin position="9"/>
        <end position="121"/>
    </location>
</feature>
<proteinExistence type="predicted"/>
<dbReference type="InterPro" id="IPR001789">
    <property type="entry name" value="Sig_transdc_resp-reg_receiver"/>
</dbReference>
<name>A0ABV2BV50_9GAMM</name>
<dbReference type="Proteomes" id="UP001548189">
    <property type="component" value="Unassembled WGS sequence"/>
</dbReference>
<keyword evidence="1" id="KW-0597">Phosphoprotein</keyword>
<dbReference type="RefSeq" id="WP_353896407.1">
    <property type="nucleotide sequence ID" value="NZ_JBEVCJ010000013.1"/>
</dbReference>
<organism evidence="3 4">
    <name type="scientific">Aliikangiella maris</name>
    <dbReference type="NCBI Taxonomy" id="3162458"/>
    <lineage>
        <taxon>Bacteria</taxon>
        <taxon>Pseudomonadati</taxon>
        <taxon>Pseudomonadota</taxon>
        <taxon>Gammaproteobacteria</taxon>
        <taxon>Oceanospirillales</taxon>
        <taxon>Pleioneaceae</taxon>
        <taxon>Aliikangiella</taxon>
    </lineage>
</organism>
<dbReference type="PROSITE" id="PS50110">
    <property type="entry name" value="RESPONSE_REGULATORY"/>
    <property type="match status" value="1"/>
</dbReference>
<comment type="caution">
    <text evidence="3">The sequence shown here is derived from an EMBL/GenBank/DDBJ whole genome shotgun (WGS) entry which is preliminary data.</text>
</comment>
<accession>A0ABV2BV50</accession>
<keyword evidence="4" id="KW-1185">Reference proteome</keyword>
<gene>
    <name evidence="3" type="ORF">ABVT43_11855</name>
</gene>
<sequence length="121" mass="13834">MSEGATAKHVMVIDESLVSRMIMRDIILIEYPDWEFIHAASIEKAFESCWELQFDYIFIDAVTSNVSDAEIISDILDGQKRVKVALMANQVPQHLQKKVEKHQLEIISKPVNSDDLINFIS</sequence>
<reference evidence="3 4" key="1">
    <citation type="submission" date="2024-06" db="EMBL/GenBank/DDBJ databases">
        <authorList>
            <person name="Li F."/>
        </authorList>
    </citation>
    <scope>NUCLEOTIDE SEQUENCE [LARGE SCALE GENOMIC DNA]</scope>
    <source>
        <strain evidence="3 4">GXAS 311</strain>
    </source>
</reference>
<dbReference type="InterPro" id="IPR011006">
    <property type="entry name" value="CheY-like_superfamily"/>
</dbReference>
<feature type="modified residue" description="4-aspartylphosphate" evidence="1">
    <location>
        <position position="60"/>
    </location>
</feature>
<dbReference type="Gene3D" id="3.40.50.2300">
    <property type="match status" value="1"/>
</dbReference>